<keyword evidence="4" id="KW-1185">Reference proteome</keyword>
<evidence type="ECO:0000256" key="1">
    <source>
        <dbReference type="SAM" id="Phobius"/>
    </source>
</evidence>
<dbReference type="EMBL" id="CP080429">
    <property type="protein sequence ID" value="QYJ67447.1"/>
    <property type="molecule type" value="Genomic_DNA"/>
</dbReference>
<feature type="transmembrane region" description="Helical" evidence="1">
    <location>
        <begin position="21"/>
        <end position="41"/>
    </location>
</feature>
<name>A0ABX8V3P8_9FLAO</name>
<evidence type="ECO:0000259" key="2">
    <source>
        <dbReference type="Pfam" id="PF13239"/>
    </source>
</evidence>
<dbReference type="InterPro" id="IPR025698">
    <property type="entry name" value="2TM_dom"/>
</dbReference>
<dbReference type="Proteomes" id="UP000825381">
    <property type="component" value="Chromosome"/>
</dbReference>
<evidence type="ECO:0000313" key="3">
    <source>
        <dbReference type="EMBL" id="QYJ67447.1"/>
    </source>
</evidence>
<protein>
    <submittedName>
        <fullName evidence="3">2TM domain-containing protein</fullName>
    </submittedName>
</protein>
<feature type="transmembrane region" description="Helical" evidence="1">
    <location>
        <begin position="61"/>
        <end position="82"/>
    </location>
</feature>
<keyword evidence="1" id="KW-1133">Transmembrane helix</keyword>
<accession>A0ABX8V3P8</accession>
<gene>
    <name evidence="3" type="ORF">K1I41_07730</name>
</gene>
<reference evidence="3 4" key="1">
    <citation type="submission" date="2021-07" db="EMBL/GenBank/DDBJ databases">
        <title>Flavobacterium WSW3-B6 sp.nov, isolated from seaweed.</title>
        <authorList>
            <person name="Muhammad N."/>
            <person name="Ho H."/>
            <person name="Lee Y.-J."/>
            <person name="Nguyen T."/>
            <person name="Ho J."/>
            <person name="Kim S.-G."/>
        </authorList>
    </citation>
    <scope>NUCLEOTIDE SEQUENCE [LARGE SCALE GENOMIC DNA]</scope>
    <source>
        <strain evidence="3 4">WSW3-B6</strain>
    </source>
</reference>
<dbReference type="Pfam" id="PF13239">
    <property type="entry name" value="2TM"/>
    <property type="match status" value="1"/>
</dbReference>
<organism evidence="3 4">
    <name type="scientific">Flavobacterium litorale</name>
    <dbReference type="NCBI Taxonomy" id="2856519"/>
    <lineage>
        <taxon>Bacteria</taxon>
        <taxon>Pseudomonadati</taxon>
        <taxon>Bacteroidota</taxon>
        <taxon>Flavobacteriia</taxon>
        <taxon>Flavobacteriales</taxon>
        <taxon>Flavobacteriaceae</taxon>
        <taxon>Flavobacterium</taxon>
    </lineage>
</organism>
<keyword evidence="1" id="KW-0812">Transmembrane</keyword>
<evidence type="ECO:0000313" key="4">
    <source>
        <dbReference type="Proteomes" id="UP000825381"/>
    </source>
</evidence>
<sequence length="106" mass="12561">MENSFEERMRYERARKKVKAIRGYFIHLFAYLVVNGFLITSKWVNLQPEQDFLTFSTFSTAFFWGIGLAFHTFGVFGILLFLGSNWEEQKITQMMAGDARENKKWE</sequence>
<keyword evidence="1" id="KW-0472">Membrane</keyword>
<dbReference type="RefSeq" id="WP_220639792.1">
    <property type="nucleotide sequence ID" value="NZ_CP080429.1"/>
</dbReference>
<feature type="domain" description="2TM" evidence="2">
    <location>
        <begin position="12"/>
        <end position="95"/>
    </location>
</feature>
<proteinExistence type="predicted"/>